<proteinExistence type="predicted"/>
<evidence type="ECO:0008006" key="3">
    <source>
        <dbReference type="Google" id="ProtNLM"/>
    </source>
</evidence>
<organism evidence="1 2">
    <name type="scientific">Goodea atripinnis</name>
    <dbReference type="NCBI Taxonomy" id="208336"/>
    <lineage>
        <taxon>Eukaryota</taxon>
        <taxon>Metazoa</taxon>
        <taxon>Chordata</taxon>
        <taxon>Craniata</taxon>
        <taxon>Vertebrata</taxon>
        <taxon>Euteleostomi</taxon>
        <taxon>Actinopterygii</taxon>
        <taxon>Neopterygii</taxon>
        <taxon>Teleostei</taxon>
        <taxon>Neoteleostei</taxon>
        <taxon>Acanthomorphata</taxon>
        <taxon>Ovalentaria</taxon>
        <taxon>Atherinomorphae</taxon>
        <taxon>Cyprinodontiformes</taxon>
        <taxon>Goodeidae</taxon>
        <taxon>Goodea</taxon>
    </lineage>
</organism>
<protein>
    <recommendedName>
        <fullName evidence="3">Secreted protein</fullName>
    </recommendedName>
</protein>
<reference evidence="1 2" key="1">
    <citation type="submission" date="2021-06" db="EMBL/GenBank/DDBJ databases">
        <authorList>
            <person name="Palmer J.M."/>
        </authorList>
    </citation>
    <scope>NUCLEOTIDE SEQUENCE [LARGE SCALE GENOMIC DNA]</scope>
    <source>
        <strain evidence="1 2">GA_2019</strain>
        <tissue evidence="1">Muscle</tissue>
    </source>
</reference>
<accession>A0ABV0Q2G4</accession>
<dbReference type="EMBL" id="JAHRIO010094877">
    <property type="protein sequence ID" value="MEQ2189955.1"/>
    <property type="molecule type" value="Genomic_DNA"/>
</dbReference>
<evidence type="ECO:0000313" key="1">
    <source>
        <dbReference type="EMBL" id="MEQ2189955.1"/>
    </source>
</evidence>
<name>A0ABV0Q2G4_9TELE</name>
<dbReference type="Proteomes" id="UP001476798">
    <property type="component" value="Unassembled WGS sequence"/>
</dbReference>
<keyword evidence="2" id="KW-1185">Reference proteome</keyword>
<sequence>MLCESRSALCGVLLSAASQPSDTEDPLCHHHHHTAWSQETLLQKRKTHFSLTLRSDSRIDIKLGCLKIEGLHKWLTLLILQKVPNHFFCTHTHTHTQIQLLSLTEQSEFTELKAAQTDSRAHF</sequence>
<comment type="caution">
    <text evidence="1">The sequence shown here is derived from an EMBL/GenBank/DDBJ whole genome shotgun (WGS) entry which is preliminary data.</text>
</comment>
<evidence type="ECO:0000313" key="2">
    <source>
        <dbReference type="Proteomes" id="UP001476798"/>
    </source>
</evidence>
<gene>
    <name evidence="1" type="ORF">GOODEAATRI_030654</name>
</gene>